<dbReference type="AlphaFoldDB" id="A0A4R8IS53"/>
<dbReference type="InterPro" id="IPR033399">
    <property type="entry name" value="TP_0789-like"/>
</dbReference>
<evidence type="ECO:0000259" key="1">
    <source>
        <dbReference type="Pfam" id="PF17131"/>
    </source>
</evidence>
<sequence length="276" mass="31619">MHQLVVPLRWILDGLVLSVLTALIASPVFADTAPGRDLAQRVYERPDGKDMSTRSTMVLKEKEGEPRVREMFTYRLDGERGEVHSLIRFTAPADIRGTGLLTLDHPDGSSDQWVYLPALDRSRRISTERKGGRFVGSDIFFEDLQDRKVNMDRHRLLREEQLFEMPTQVLESVPVEPGNSTYGKRISWIHTPSLLPLRIDFYAPGRDAQPIKRMEVHRIEQVQGYWTVMDNSITDLDSGHRTRVVAKKVSYDRGLPASLFTSQSLEDVARERVHRP</sequence>
<comment type="caution">
    <text evidence="2">The sequence shown here is derived from an EMBL/GenBank/DDBJ whole genome shotgun (WGS) entry which is preliminary data.</text>
</comment>
<gene>
    <name evidence="2" type="ORF">EDC23_0156</name>
</gene>
<dbReference type="EMBL" id="SOQX01000001">
    <property type="protein sequence ID" value="TDY03786.1"/>
    <property type="molecule type" value="Genomic_DNA"/>
</dbReference>
<feature type="domain" description="Uncharacterized protein TP-0789" evidence="1">
    <location>
        <begin position="82"/>
        <end position="266"/>
    </location>
</feature>
<accession>A0A4R8IS53</accession>
<name>A0A4R8IS53_9GAMM</name>
<dbReference type="Proteomes" id="UP000294914">
    <property type="component" value="Unassembled WGS sequence"/>
</dbReference>
<keyword evidence="2" id="KW-0449">Lipoprotein</keyword>
<keyword evidence="3" id="KW-1185">Reference proteome</keyword>
<organism evidence="2 3">
    <name type="scientific">Thiohalophilus thiocyanatoxydans</name>
    <dbReference type="NCBI Taxonomy" id="381308"/>
    <lineage>
        <taxon>Bacteria</taxon>
        <taxon>Pseudomonadati</taxon>
        <taxon>Pseudomonadota</taxon>
        <taxon>Gammaproteobacteria</taxon>
        <taxon>Thiohalomonadales</taxon>
        <taxon>Thiohalophilaceae</taxon>
        <taxon>Thiohalophilus</taxon>
    </lineage>
</organism>
<protein>
    <submittedName>
        <fullName evidence="2">Outer membrane lipoprotein-sorting protein</fullName>
    </submittedName>
</protein>
<proteinExistence type="predicted"/>
<reference evidence="2 3" key="1">
    <citation type="submission" date="2019-03" db="EMBL/GenBank/DDBJ databases">
        <title>Genomic Encyclopedia of Type Strains, Phase IV (KMG-IV): sequencing the most valuable type-strain genomes for metagenomic binning, comparative biology and taxonomic classification.</title>
        <authorList>
            <person name="Goeker M."/>
        </authorList>
    </citation>
    <scope>NUCLEOTIDE SEQUENCE [LARGE SCALE GENOMIC DNA]</scope>
    <source>
        <strain evidence="2 3">DSM 16326</strain>
    </source>
</reference>
<evidence type="ECO:0000313" key="2">
    <source>
        <dbReference type="EMBL" id="TDY03786.1"/>
    </source>
</evidence>
<dbReference type="CDD" id="cd16329">
    <property type="entry name" value="LolA_like"/>
    <property type="match status" value="1"/>
</dbReference>
<dbReference type="Pfam" id="PF17131">
    <property type="entry name" value="LolA_like"/>
    <property type="match status" value="1"/>
</dbReference>
<dbReference type="Gene3D" id="2.50.20.10">
    <property type="entry name" value="Lipoprotein localisation LolA/LolB/LppX"/>
    <property type="match status" value="1"/>
</dbReference>
<evidence type="ECO:0000313" key="3">
    <source>
        <dbReference type="Proteomes" id="UP000294914"/>
    </source>
</evidence>
<dbReference type="OrthoDB" id="9803781at2"/>